<gene>
    <name evidence="2" type="ORF">LK487_12300</name>
</gene>
<evidence type="ECO:0000313" key="2">
    <source>
        <dbReference type="EMBL" id="MCC2747799.1"/>
    </source>
</evidence>
<reference evidence="2" key="1">
    <citation type="submission" date="2021-10" db="EMBL/GenBank/DDBJ databases">
        <title>Collection of gut derived symbiotic bacterial strains cultured from healthy donors.</title>
        <authorList>
            <person name="Lin H."/>
            <person name="Littmann E."/>
            <person name="Claire K."/>
            <person name="Pamer E."/>
        </authorList>
    </citation>
    <scope>NUCLEOTIDE SEQUENCE</scope>
    <source>
        <strain evidence="2">MSK.22.92</strain>
    </source>
</reference>
<proteinExistence type="predicted"/>
<dbReference type="Proteomes" id="UP001197847">
    <property type="component" value="Unassembled WGS sequence"/>
</dbReference>
<accession>A0AAW4WMC1</accession>
<keyword evidence="1" id="KW-1133">Transmembrane helix</keyword>
<dbReference type="EMBL" id="JAJFBX010000019">
    <property type="protein sequence ID" value="MCC2747799.1"/>
    <property type="molecule type" value="Genomic_DNA"/>
</dbReference>
<keyword evidence="1" id="KW-0472">Membrane</keyword>
<comment type="caution">
    <text evidence="2">The sequence shown here is derived from an EMBL/GenBank/DDBJ whole genome shotgun (WGS) entry which is preliminary data.</text>
</comment>
<organism evidence="2 3">
    <name type="scientific">Agathobacter rectalis</name>
    <dbReference type="NCBI Taxonomy" id="39491"/>
    <lineage>
        <taxon>Bacteria</taxon>
        <taxon>Bacillati</taxon>
        <taxon>Bacillota</taxon>
        <taxon>Clostridia</taxon>
        <taxon>Lachnospirales</taxon>
        <taxon>Lachnospiraceae</taxon>
        <taxon>Agathobacter</taxon>
    </lineage>
</organism>
<evidence type="ECO:0000313" key="3">
    <source>
        <dbReference type="Proteomes" id="UP001197847"/>
    </source>
</evidence>
<protein>
    <submittedName>
        <fullName evidence="2">Uncharacterized protein</fullName>
    </submittedName>
</protein>
<dbReference type="RefSeq" id="WP_173849282.1">
    <property type="nucleotide sequence ID" value="NZ_CP143947.1"/>
</dbReference>
<dbReference type="AlphaFoldDB" id="A0AAW4WMC1"/>
<evidence type="ECO:0000256" key="1">
    <source>
        <dbReference type="SAM" id="Phobius"/>
    </source>
</evidence>
<keyword evidence="1" id="KW-0812">Transmembrane</keyword>
<sequence length="121" mass="13516">MILMDFSYFFLLFSGFLGGVWGAVLGISAISATFSALFRIFGWGLGCCFGDFCDFSYFFLLFSSFLGGFGMLFGEFLRFQLLFPALFKLFGWVWGAVLEILGITAPQDPLTMLPTYGYCTL</sequence>
<feature type="transmembrane region" description="Helical" evidence="1">
    <location>
        <begin position="85"/>
        <end position="105"/>
    </location>
</feature>
<feature type="transmembrane region" description="Helical" evidence="1">
    <location>
        <begin position="55"/>
        <end position="73"/>
    </location>
</feature>
<feature type="transmembrane region" description="Helical" evidence="1">
    <location>
        <begin position="7"/>
        <end position="35"/>
    </location>
</feature>
<name>A0AAW4WMC1_9FIRM</name>